<protein>
    <recommendedName>
        <fullName evidence="2">Cell wall synthesis protein Wag31</fullName>
    </recommendedName>
    <alternativeName>
        <fullName evidence="7">Antigen 84</fullName>
    </alternativeName>
</protein>
<keyword evidence="3" id="KW-0963">Cytoplasm</keyword>
<keyword evidence="6" id="KW-0131">Cell cycle</keyword>
<sequence>MIAWVTDDEQRRASFRLSGPGGYDKDEVDAFIDLMEQELAQLADENLDLKAALKEQDLVIAQLRSELGKQGGTA</sequence>
<keyword evidence="4" id="KW-0132">Cell division</keyword>
<dbReference type="NCBIfam" id="TIGR03544">
    <property type="entry name" value="DivI1A_domain"/>
    <property type="match status" value="1"/>
</dbReference>
<evidence type="ECO:0000256" key="7">
    <source>
        <dbReference type="ARBA" id="ARBA00031737"/>
    </source>
</evidence>
<dbReference type="KEGG" id="nah:F5544_04620"/>
<evidence type="ECO:0000256" key="2">
    <source>
        <dbReference type="ARBA" id="ARBA00018787"/>
    </source>
</evidence>
<reference evidence="8 9" key="1">
    <citation type="journal article" date="2019" name="ACS Chem. Biol.">
        <title>Identification and Mobilization of a Cryptic Antibiotic Biosynthesis Gene Locus from a Human-Pathogenic Nocardia Isolate.</title>
        <authorList>
            <person name="Herisse M."/>
            <person name="Ishida K."/>
            <person name="Porter J.L."/>
            <person name="Howden B."/>
            <person name="Hertweck C."/>
            <person name="Stinear T.P."/>
            <person name="Pidot S.J."/>
        </authorList>
    </citation>
    <scope>NUCLEOTIDE SEQUENCE [LARGE SCALE GENOMIC DNA]</scope>
    <source>
        <strain evidence="8 9">AUSMDU00012717</strain>
    </source>
</reference>
<evidence type="ECO:0000256" key="1">
    <source>
        <dbReference type="ARBA" id="ARBA00004496"/>
    </source>
</evidence>
<comment type="subcellular location">
    <subcellularLocation>
        <location evidence="1">Cytoplasm</location>
    </subcellularLocation>
</comment>
<dbReference type="GO" id="GO:0005737">
    <property type="term" value="C:cytoplasm"/>
    <property type="evidence" value="ECO:0007669"/>
    <property type="project" value="UniProtKB-SubCell"/>
</dbReference>
<name>A0A6G9Y6G8_9NOCA</name>
<dbReference type="GO" id="GO:0051301">
    <property type="term" value="P:cell division"/>
    <property type="evidence" value="ECO:0007669"/>
    <property type="project" value="UniProtKB-KW"/>
</dbReference>
<dbReference type="Gene3D" id="6.10.250.660">
    <property type="match status" value="1"/>
</dbReference>
<dbReference type="EMBL" id="CP046172">
    <property type="protein sequence ID" value="QIS08838.1"/>
    <property type="molecule type" value="Genomic_DNA"/>
</dbReference>
<dbReference type="InterPro" id="IPR007793">
    <property type="entry name" value="DivIVA_fam"/>
</dbReference>
<evidence type="ECO:0000313" key="9">
    <source>
        <dbReference type="Proteomes" id="UP000503540"/>
    </source>
</evidence>
<organism evidence="8 9">
    <name type="scientific">Nocardia arthritidis</name>
    <dbReference type="NCBI Taxonomy" id="228602"/>
    <lineage>
        <taxon>Bacteria</taxon>
        <taxon>Bacillati</taxon>
        <taxon>Actinomycetota</taxon>
        <taxon>Actinomycetes</taxon>
        <taxon>Mycobacteriales</taxon>
        <taxon>Nocardiaceae</taxon>
        <taxon>Nocardia</taxon>
    </lineage>
</organism>
<keyword evidence="5" id="KW-0175">Coiled coil</keyword>
<evidence type="ECO:0000256" key="3">
    <source>
        <dbReference type="ARBA" id="ARBA00022490"/>
    </source>
</evidence>
<dbReference type="Proteomes" id="UP000503540">
    <property type="component" value="Chromosome"/>
</dbReference>
<dbReference type="InterPro" id="IPR019933">
    <property type="entry name" value="DivIVA_domain"/>
</dbReference>
<proteinExistence type="predicted"/>
<evidence type="ECO:0000256" key="6">
    <source>
        <dbReference type="ARBA" id="ARBA00023306"/>
    </source>
</evidence>
<evidence type="ECO:0000313" key="8">
    <source>
        <dbReference type="EMBL" id="QIS08838.1"/>
    </source>
</evidence>
<accession>A0A6G9Y6G8</accession>
<keyword evidence="9" id="KW-1185">Reference proteome</keyword>
<gene>
    <name evidence="8" type="ORF">F5544_04620</name>
</gene>
<dbReference type="AlphaFoldDB" id="A0A6G9Y6G8"/>
<dbReference type="Pfam" id="PF05103">
    <property type="entry name" value="DivIVA"/>
    <property type="match status" value="1"/>
</dbReference>
<evidence type="ECO:0000256" key="5">
    <source>
        <dbReference type="ARBA" id="ARBA00023054"/>
    </source>
</evidence>
<evidence type="ECO:0000256" key="4">
    <source>
        <dbReference type="ARBA" id="ARBA00022618"/>
    </source>
</evidence>